<name>A0A0N9WD09_PSEFL</name>
<proteinExistence type="predicted"/>
<evidence type="ECO:0000313" key="2">
    <source>
        <dbReference type="Proteomes" id="UP000059425"/>
    </source>
</evidence>
<organism evidence="1 2">
    <name type="scientific">Pseudomonas fluorescens</name>
    <dbReference type="NCBI Taxonomy" id="294"/>
    <lineage>
        <taxon>Bacteria</taxon>
        <taxon>Pseudomonadati</taxon>
        <taxon>Pseudomonadota</taxon>
        <taxon>Gammaproteobacteria</taxon>
        <taxon>Pseudomonadales</taxon>
        <taxon>Pseudomonadaceae</taxon>
        <taxon>Pseudomonas</taxon>
    </lineage>
</organism>
<evidence type="ECO:0000313" key="1">
    <source>
        <dbReference type="EMBL" id="ALI05621.1"/>
    </source>
</evidence>
<sequence>MKWAVKRNRDGQVQQNCWITDNGYTVAECRLPEARYPITRPGADLPFAYAKDRDEVIAIIKQDQARTA</sequence>
<dbReference type="AlphaFoldDB" id="A0A0N9WD09"/>
<reference evidence="2" key="1">
    <citation type="submission" date="2015-09" db="EMBL/GenBank/DDBJ databases">
        <title>Whole genome sequence of Pseudomonas fluorescens FW300-N2C3.</title>
        <authorList>
            <person name="Ray J."/>
            <person name="Melnyk R."/>
            <person name="Deutschbauer A."/>
        </authorList>
    </citation>
    <scope>NUCLEOTIDE SEQUENCE [LARGE SCALE GENOMIC DNA]</scope>
    <source>
        <strain evidence="2">FW300-N2C3</strain>
    </source>
</reference>
<protein>
    <submittedName>
        <fullName evidence="1">Uncharacterized protein</fullName>
    </submittedName>
</protein>
<accession>A0A0N9WD09</accession>
<dbReference type="EMBL" id="CP012831">
    <property type="protein sequence ID" value="ALI05621.1"/>
    <property type="molecule type" value="Genomic_DNA"/>
</dbReference>
<gene>
    <name evidence="1" type="ORF">AO356_02140</name>
</gene>
<dbReference type="Proteomes" id="UP000059425">
    <property type="component" value="Chromosome"/>
</dbReference>
<reference evidence="1 2" key="2">
    <citation type="journal article" date="2018" name="Nature">
        <title>Mutant phenotypes for thousands of bacterial genes of unknown function.</title>
        <authorList>
            <person name="Price M.N."/>
            <person name="Wetmore K.M."/>
            <person name="Waters R.J."/>
            <person name="Callaghan M."/>
            <person name="Ray J."/>
            <person name="Liu H."/>
            <person name="Kuehl J.V."/>
            <person name="Melnyk R.A."/>
            <person name="Lamson J.S."/>
            <person name="Suh Y."/>
            <person name="Carlson H.K."/>
            <person name="Esquivel Z."/>
            <person name="Sadeeshkumar H."/>
            <person name="Chakraborty R."/>
            <person name="Zane G.M."/>
            <person name="Rubin B.E."/>
            <person name="Wall J.D."/>
            <person name="Visel A."/>
            <person name="Bristow J."/>
            <person name="Blow M.J."/>
            <person name="Arkin A.P."/>
            <person name="Deutschbauer A.M."/>
        </authorList>
    </citation>
    <scope>NUCLEOTIDE SEQUENCE [LARGE SCALE GENOMIC DNA]</scope>
    <source>
        <strain evidence="1 2">FW300-N2C3</strain>
    </source>
</reference>
<dbReference type="OrthoDB" id="7024135at2"/>